<protein>
    <recommendedName>
        <fullName evidence="1">TniQ domain-containing protein</fullName>
    </recommendedName>
</protein>
<dbReference type="Proteomes" id="UP000287330">
    <property type="component" value="Unassembled WGS sequence"/>
</dbReference>
<keyword evidence="3" id="KW-1185">Reference proteome</keyword>
<gene>
    <name evidence="2" type="ORF">CWE25_12980</name>
</gene>
<dbReference type="RefSeq" id="WP_110576412.1">
    <property type="nucleotide sequence ID" value="NZ_PIPV01000018.1"/>
</dbReference>
<proteinExistence type="predicted"/>
<dbReference type="InterPro" id="IPR009492">
    <property type="entry name" value="TniQ"/>
</dbReference>
<dbReference type="AlphaFoldDB" id="A0A432XJK0"/>
<dbReference type="EMBL" id="PIPV01000018">
    <property type="protein sequence ID" value="RUO48929.1"/>
    <property type="molecule type" value="Genomic_DNA"/>
</dbReference>
<evidence type="ECO:0000313" key="2">
    <source>
        <dbReference type="EMBL" id="RUO48929.1"/>
    </source>
</evidence>
<dbReference type="OrthoDB" id="6402196at2"/>
<name>A0A432XJK0_9GAMM</name>
<accession>A0A432XJK0</accession>
<feature type="domain" description="TniQ" evidence="1">
    <location>
        <begin position="17"/>
        <end position="162"/>
    </location>
</feature>
<evidence type="ECO:0000313" key="3">
    <source>
        <dbReference type="Proteomes" id="UP000287330"/>
    </source>
</evidence>
<comment type="caution">
    <text evidence="2">The sequence shown here is derived from an EMBL/GenBank/DDBJ whole genome shotgun (WGS) entry which is preliminary data.</text>
</comment>
<sequence>MNNDSLVTMMFDNVLLQRKEYFPSYVYRLMQFANFMGASHFLDLLKITSTRQIGETLPRWAITLMTKNYGDNRLLSIIDNNLLGRYWRSFIEDDEVDQFVGQQRDKRATGRVLFNAEKVLLPFQSIKLCPECFDESVQAYGVGVWNAQHQAATSFICHKHQQILLQRPVSQFNGFEFSQSFFDKDAYVVPSITLFHRWLDFETTRIYEMGVEAHRAELKLHKDVFMESSFYSPKRCLVTSRLNSEWRKALAKYLGILFPHMKSEAERVSSNVALKASNIMSADASVHPLLYLLFKFFYLYEFRP</sequence>
<dbReference type="Pfam" id="PF06527">
    <property type="entry name" value="TniQ"/>
    <property type="match status" value="1"/>
</dbReference>
<reference evidence="3" key="1">
    <citation type="journal article" date="2018" name="Front. Microbiol.">
        <title>Genome-Based Analysis Reveals the Taxonomy and Diversity of the Family Idiomarinaceae.</title>
        <authorList>
            <person name="Liu Y."/>
            <person name="Lai Q."/>
            <person name="Shao Z."/>
        </authorList>
    </citation>
    <scope>NUCLEOTIDE SEQUENCE [LARGE SCALE GENOMIC DNA]</scope>
    <source>
        <strain evidence="3">F23</strain>
    </source>
</reference>
<evidence type="ECO:0000259" key="1">
    <source>
        <dbReference type="Pfam" id="PF06527"/>
    </source>
</evidence>
<organism evidence="2 3">
    <name type="scientific">Idiomarina fontislapidosi</name>
    <dbReference type="NCBI Taxonomy" id="263723"/>
    <lineage>
        <taxon>Bacteria</taxon>
        <taxon>Pseudomonadati</taxon>
        <taxon>Pseudomonadota</taxon>
        <taxon>Gammaproteobacteria</taxon>
        <taxon>Alteromonadales</taxon>
        <taxon>Idiomarinaceae</taxon>
        <taxon>Idiomarina</taxon>
    </lineage>
</organism>